<dbReference type="OrthoDB" id="103403at2"/>
<proteinExistence type="predicted"/>
<dbReference type="GO" id="GO:0005886">
    <property type="term" value="C:plasma membrane"/>
    <property type="evidence" value="ECO:0007669"/>
    <property type="project" value="UniProtKB-SubCell"/>
</dbReference>
<feature type="transmembrane region" description="Helical" evidence="6">
    <location>
        <begin position="115"/>
        <end position="136"/>
    </location>
</feature>
<evidence type="ECO:0000313" key="7">
    <source>
        <dbReference type="EMBL" id="SDU99343.1"/>
    </source>
</evidence>
<feature type="transmembrane region" description="Helical" evidence="6">
    <location>
        <begin position="305"/>
        <end position="327"/>
    </location>
</feature>
<sequence length="420" mass="45304">MRVNANVVNGISLMAIQGANALFPLLVFPYLLTLLGKGAFAELVVAEAMAFYVLTVCLYSFDTSGVNSIVEARKQGDLSEEAECFFNILGARIFLFFVSALPLAGAYHLFSDGSLAVLLAWLCFVLGMIFQCNYYFQAVERNLPLAVFVLVSRFGAVLAIYLFVGGATDLLLASLILAGSFLASGIAAFFYLLYRFGAGNLRSMSVRSIVSLLGDGRHLFFGNISVALFRGANILILAGVSNSAAVSAYAVAEKVVKSIQALARPLNQLFMPKAVKAWSLLPVEEKTPSKAFDLIWINTRIQLGVMFFVMPLGVFAIYVGHLFGLLPGFGDEVLLLIVLLAPAVIFGVANAMFGAVGLTLIGAQAYFARSVFAVGASIFLFSLVASYFYDAVGASVAFVLAEVLLLVMFMWKYQRKLKNG</sequence>
<dbReference type="Proteomes" id="UP000198600">
    <property type="component" value="Chromosome I"/>
</dbReference>
<keyword evidence="8" id="KW-1185">Reference proteome</keyword>
<evidence type="ECO:0000256" key="2">
    <source>
        <dbReference type="ARBA" id="ARBA00022475"/>
    </source>
</evidence>
<feature type="transmembrane region" description="Helical" evidence="6">
    <location>
        <begin position="366"/>
        <end position="385"/>
    </location>
</feature>
<organism evidence="7 8">
    <name type="scientific">Pseudomonas mucidolens</name>
    <dbReference type="NCBI Taxonomy" id="46679"/>
    <lineage>
        <taxon>Bacteria</taxon>
        <taxon>Pseudomonadati</taxon>
        <taxon>Pseudomonadota</taxon>
        <taxon>Gammaproteobacteria</taxon>
        <taxon>Pseudomonadales</taxon>
        <taxon>Pseudomonadaceae</taxon>
        <taxon>Pseudomonas</taxon>
    </lineage>
</organism>
<feature type="transmembrane region" description="Helical" evidence="6">
    <location>
        <begin position="391"/>
        <end position="411"/>
    </location>
</feature>
<comment type="subcellular location">
    <subcellularLocation>
        <location evidence="1">Cell membrane</location>
        <topology evidence="1">Multi-pass membrane protein</topology>
    </subcellularLocation>
</comment>
<dbReference type="InterPro" id="IPR050833">
    <property type="entry name" value="Poly_Biosynth_Transport"/>
</dbReference>
<dbReference type="InterPro" id="IPR002797">
    <property type="entry name" value="Polysacc_synth"/>
</dbReference>
<keyword evidence="3 6" id="KW-0812">Transmembrane</keyword>
<feature type="transmembrane region" description="Helical" evidence="6">
    <location>
        <begin position="143"/>
        <end position="164"/>
    </location>
</feature>
<dbReference type="PANTHER" id="PTHR30250">
    <property type="entry name" value="PST FAMILY PREDICTED COLANIC ACID TRANSPORTER"/>
    <property type="match status" value="1"/>
</dbReference>
<evidence type="ECO:0000256" key="3">
    <source>
        <dbReference type="ARBA" id="ARBA00022692"/>
    </source>
</evidence>
<feature type="transmembrane region" description="Helical" evidence="6">
    <location>
        <begin position="170"/>
        <end position="194"/>
    </location>
</feature>
<protein>
    <submittedName>
        <fullName evidence="7">Polysaccharide transporter, PST family</fullName>
    </submittedName>
</protein>
<dbReference type="Pfam" id="PF01943">
    <property type="entry name" value="Polysacc_synt"/>
    <property type="match status" value="1"/>
</dbReference>
<keyword evidence="4 6" id="KW-1133">Transmembrane helix</keyword>
<dbReference type="AlphaFoldDB" id="A0A1H2N183"/>
<dbReference type="PANTHER" id="PTHR30250:SF11">
    <property type="entry name" value="O-ANTIGEN TRANSPORTER-RELATED"/>
    <property type="match status" value="1"/>
</dbReference>
<name>A0A1H2N183_9PSED</name>
<feature type="transmembrane region" description="Helical" evidence="6">
    <location>
        <begin position="82"/>
        <end position="109"/>
    </location>
</feature>
<keyword evidence="2" id="KW-1003">Cell membrane</keyword>
<feature type="transmembrane region" description="Helical" evidence="6">
    <location>
        <begin position="38"/>
        <end position="61"/>
    </location>
</feature>
<evidence type="ECO:0000256" key="6">
    <source>
        <dbReference type="SAM" id="Phobius"/>
    </source>
</evidence>
<evidence type="ECO:0000313" key="8">
    <source>
        <dbReference type="Proteomes" id="UP000198600"/>
    </source>
</evidence>
<dbReference type="STRING" id="46679.SAMN05216202_2814"/>
<accession>A0A1H2N183</accession>
<feature type="transmembrane region" description="Helical" evidence="6">
    <location>
        <begin position="7"/>
        <end position="32"/>
    </location>
</feature>
<gene>
    <name evidence="7" type="ORF">SAMN05216202_2814</name>
</gene>
<reference evidence="8" key="1">
    <citation type="submission" date="2016-10" db="EMBL/GenBank/DDBJ databases">
        <authorList>
            <person name="Varghese N."/>
            <person name="Submissions S."/>
        </authorList>
    </citation>
    <scope>NUCLEOTIDE SEQUENCE [LARGE SCALE GENOMIC DNA]</scope>
    <source>
        <strain evidence="8">LMG 2223</strain>
    </source>
</reference>
<evidence type="ECO:0000256" key="5">
    <source>
        <dbReference type="ARBA" id="ARBA00023136"/>
    </source>
</evidence>
<evidence type="ECO:0000256" key="1">
    <source>
        <dbReference type="ARBA" id="ARBA00004651"/>
    </source>
</evidence>
<evidence type="ECO:0000256" key="4">
    <source>
        <dbReference type="ARBA" id="ARBA00022989"/>
    </source>
</evidence>
<keyword evidence="5 6" id="KW-0472">Membrane</keyword>
<dbReference type="EMBL" id="LT629802">
    <property type="protein sequence ID" value="SDU99343.1"/>
    <property type="molecule type" value="Genomic_DNA"/>
</dbReference>
<dbReference type="RefSeq" id="WP_084378141.1">
    <property type="nucleotide sequence ID" value="NZ_UYXW01000007.1"/>
</dbReference>
<feature type="transmembrane region" description="Helical" evidence="6">
    <location>
        <begin position="333"/>
        <end position="354"/>
    </location>
</feature>